<dbReference type="RefSeq" id="WP_173946672.1">
    <property type="nucleotide sequence ID" value="NZ_CP102845.1"/>
</dbReference>
<evidence type="ECO:0000256" key="2">
    <source>
        <dbReference type="ARBA" id="ARBA00009773"/>
    </source>
</evidence>
<reference evidence="10" key="1">
    <citation type="submission" date="2022-08" db="EMBL/GenBank/DDBJ databases">
        <title>Microvirga terrae sp. nov., isolated from soil.</title>
        <authorList>
            <person name="Kim K.H."/>
            <person name="Seo Y.L."/>
            <person name="Kim J.M."/>
            <person name="Lee J.K."/>
            <person name="Han D.M."/>
            <person name="Jeon C.O."/>
        </authorList>
    </citation>
    <scope>NUCLEOTIDE SEQUENCE</scope>
    <source>
        <strain evidence="10">R24</strain>
    </source>
</reference>
<proteinExistence type="inferred from homology"/>
<protein>
    <submittedName>
        <fullName evidence="10">AI-2E family transporter</fullName>
    </submittedName>
</protein>
<evidence type="ECO:0000256" key="5">
    <source>
        <dbReference type="ARBA" id="ARBA00022692"/>
    </source>
</evidence>
<evidence type="ECO:0000313" key="10">
    <source>
        <dbReference type="EMBL" id="UVF19206.1"/>
    </source>
</evidence>
<feature type="region of interest" description="Disordered" evidence="8">
    <location>
        <begin position="370"/>
        <end position="393"/>
    </location>
</feature>
<dbReference type="InterPro" id="IPR002549">
    <property type="entry name" value="AI-2E-like"/>
</dbReference>
<gene>
    <name evidence="10" type="ORF">HPT29_022640</name>
</gene>
<feature type="transmembrane region" description="Helical" evidence="9">
    <location>
        <begin position="327"/>
        <end position="358"/>
    </location>
</feature>
<keyword evidence="3" id="KW-0813">Transport</keyword>
<comment type="subcellular location">
    <subcellularLocation>
        <location evidence="1">Cell membrane</location>
        <topology evidence="1">Multi-pass membrane protein</topology>
    </subcellularLocation>
</comment>
<feature type="transmembrane region" description="Helical" evidence="9">
    <location>
        <begin position="167"/>
        <end position="196"/>
    </location>
</feature>
<evidence type="ECO:0000256" key="9">
    <source>
        <dbReference type="SAM" id="Phobius"/>
    </source>
</evidence>
<name>A0ABY5RS88_9HYPH</name>
<feature type="transmembrane region" description="Helical" evidence="9">
    <location>
        <begin position="80"/>
        <end position="105"/>
    </location>
</feature>
<dbReference type="EMBL" id="CP102845">
    <property type="protein sequence ID" value="UVF19206.1"/>
    <property type="molecule type" value="Genomic_DNA"/>
</dbReference>
<dbReference type="Pfam" id="PF01594">
    <property type="entry name" value="AI-2E_transport"/>
    <property type="match status" value="1"/>
</dbReference>
<dbReference type="PANTHER" id="PTHR21716">
    <property type="entry name" value="TRANSMEMBRANE PROTEIN"/>
    <property type="match status" value="1"/>
</dbReference>
<keyword evidence="5 9" id="KW-0812">Transmembrane</keyword>
<sequence length="409" mass="43200">MRETVNEDRSADQTVPDIGNAPATSTTFDTVLRVGLVALLVYACARIVLPFAFILVWSTILSVILYPLHLRLTVHLGERWSALLIGLVGVAVMLVPMVIVVTSLATSLYSLVSILQAHDVAMPPPPPWLDGTPLVGRKLTEIWTLVATNLPAALKQYGHLLSGPLTWLASFAGGLAIGELSFVLSFAIAAVLIVFGKGGAEFAQRLLARVTGSTARAGQLVTLTAVTIRGVGLGVVGVALIQALLLGVGFFVIGLQVAGPLTLIALLLGIMQVPLLLLSLPVVIYVFAVEATQAAVIFLVWNIVVGLSDNVLRPLLLGRGLEVPMPVILMGVIGGVIVDGLLGLFVGPVLLAVSYVLLVEWLQQHPAEGHYRRDEPASESSPDDGGDREFCGDDSEMHALAPAARSGHR</sequence>
<evidence type="ECO:0000256" key="8">
    <source>
        <dbReference type="SAM" id="MobiDB-lite"/>
    </source>
</evidence>
<dbReference type="PANTHER" id="PTHR21716:SF67">
    <property type="entry name" value="TRANSPORT PROTEIN YDIK-RELATED"/>
    <property type="match status" value="1"/>
</dbReference>
<feature type="transmembrane region" description="Helical" evidence="9">
    <location>
        <begin position="282"/>
        <end position="307"/>
    </location>
</feature>
<keyword evidence="6 9" id="KW-1133">Transmembrane helix</keyword>
<feature type="transmembrane region" description="Helical" evidence="9">
    <location>
        <begin position="39"/>
        <end position="68"/>
    </location>
</feature>
<evidence type="ECO:0000256" key="4">
    <source>
        <dbReference type="ARBA" id="ARBA00022475"/>
    </source>
</evidence>
<evidence type="ECO:0000256" key="3">
    <source>
        <dbReference type="ARBA" id="ARBA00022448"/>
    </source>
</evidence>
<keyword evidence="4" id="KW-1003">Cell membrane</keyword>
<evidence type="ECO:0000256" key="1">
    <source>
        <dbReference type="ARBA" id="ARBA00004651"/>
    </source>
</evidence>
<keyword evidence="11" id="KW-1185">Reference proteome</keyword>
<evidence type="ECO:0000256" key="6">
    <source>
        <dbReference type="ARBA" id="ARBA00022989"/>
    </source>
</evidence>
<dbReference type="Proteomes" id="UP001017257">
    <property type="component" value="Chromosome"/>
</dbReference>
<keyword evidence="7 9" id="KW-0472">Membrane</keyword>
<evidence type="ECO:0000313" key="11">
    <source>
        <dbReference type="Proteomes" id="UP001017257"/>
    </source>
</evidence>
<organism evidence="10 11">
    <name type="scientific">Microvirga terrae</name>
    <dbReference type="NCBI Taxonomy" id="2740529"/>
    <lineage>
        <taxon>Bacteria</taxon>
        <taxon>Pseudomonadati</taxon>
        <taxon>Pseudomonadota</taxon>
        <taxon>Alphaproteobacteria</taxon>
        <taxon>Hyphomicrobiales</taxon>
        <taxon>Methylobacteriaceae</taxon>
        <taxon>Microvirga</taxon>
    </lineage>
</organism>
<accession>A0ABY5RS88</accession>
<evidence type="ECO:0000256" key="7">
    <source>
        <dbReference type="ARBA" id="ARBA00023136"/>
    </source>
</evidence>
<comment type="similarity">
    <text evidence="2">Belongs to the autoinducer-2 exporter (AI-2E) (TC 2.A.86) family.</text>
</comment>